<feature type="transmembrane region" description="Helical" evidence="1">
    <location>
        <begin position="21"/>
        <end position="46"/>
    </location>
</feature>
<reference evidence="2 3" key="2">
    <citation type="journal article" date="2011" name="J. Bacteriol.">
        <title>Genomes of three methylotrophs from a single niche uncover genetic and metabolic divergence of Methylophilaceae.</title>
        <authorList>
            <person name="Lapidus A."/>
            <person name="Clum A."/>
            <person name="Labutti K."/>
            <person name="Kaluzhnaya M.G."/>
            <person name="Lim S."/>
            <person name="Beck D.A."/>
            <person name="Glavina Del Rio T."/>
            <person name="Nolan M."/>
            <person name="Mavromatis K."/>
            <person name="Huntemann M."/>
            <person name="Lucas S."/>
            <person name="Lidstrom M.E."/>
            <person name="Ivanova N."/>
            <person name="Chistoserdova L."/>
        </authorList>
    </citation>
    <scope>NUCLEOTIDE SEQUENCE [LARGE SCALE GENOMIC DNA]</scope>
    <source>
        <strain evidence="2 3">301</strain>
    </source>
</reference>
<evidence type="ECO:0000313" key="3">
    <source>
        <dbReference type="Proteomes" id="UP000000383"/>
    </source>
</evidence>
<dbReference type="eggNOG" id="COG4967">
    <property type="taxonomic scope" value="Bacteria"/>
</dbReference>
<dbReference type="Proteomes" id="UP000000383">
    <property type="component" value="Chromosome"/>
</dbReference>
<dbReference type="Pfam" id="PF07963">
    <property type="entry name" value="N_methyl"/>
    <property type="match status" value="1"/>
</dbReference>
<evidence type="ECO:0000313" key="2">
    <source>
        <dbReference type="EMBL" id="ADI30976.1"/>
    </source>
</evidence>
<dbReference type="AlphaFoldDB" id="D7DNH5"/>
<keyword evidence="1" id="KW-1133">Transmembrane helix</keyword>
<dbReference type="RefSeq" id="WP_013149283.1">
    <property type="nucleotide sequence ID" value="NC_014207.1"/>
</dbReference>
<dbReference type="InterPro" id="IPR012902">
    <property type="entry name" value="N_methyl_site"/>
</dbReference>
<proteinExistence type="predicted"/>
<dbReference type="HOGENOM" id="CLU_103234_4_0_4"/>
<evidence type="ECO:0008006" key="4">
    <source>
        <dbReference type="Google" id="ProtNLM"/>
    </source>
</evidence>
<sequence precursor="true">MMNTRRYKVISSQKKRQHGIALLESLIALLIFSMGILALAGLQGFMLKGASEAKNRSDASVIAQRRVAMMWTDAKDTPAALSAAYAEVNTAVPDLPNGLRTTAFNALVPDEVTVTVTWQAPGEPQHNFSTNANIVGAR</sequence>
<dbReference type="KEGG" id="meh:M301_2619"/>
<accession>D7DNH5</accession>
<dbReference type="EMBL" id="CP002056">
    <property type="protein sequence ID" value="ADI30976.1"/>
    <property type="molecule type" value="Genomic_DNA"/>
</dbReference>
<dbReference type="STRING" id="666681.M301_2619"/>
<name>D7DNH5_METV0</name>
<protein>
    <recommendedName>
        <fullName evidence="4">Type IV pilus modification protein PilV</fullName>
    </recommendedName>
</protein>
<keyword evidence="3" id="KW-1185">Reference proteome</keyword>
<gene>
    <name evidence="2" type="ordered locus">M301_2619</name>
</gene>
<organism evidence="2 3">
    <name type="scientific">Methylotenera versatilis (strain 301)</name>
    <dbReference type="NCBI Taxonomy" id="666681"/>
    <lineage>
        <taxon>Bacteria</taxon>
        <taxon>Pseudomonadati</taxon>
        <taxon>Pseudomonadota</taxon>
        <taxon>Betaproteobacteria</taxon>
        <taxon>Nitrosomonadales</taxon>
        <taxon>Methylophilaceae</taxon>
        <taxon>Methylotenera</taxon>
    </lineage>
</organism>
<evidence type="ECO:0000256" key="1">
    <source>
        <dbReference type="SAM" id="Phobius"/>
    </source>
</evidence>
<keyword evidence="1" id="KW-0472">Membrane</keyword>
<keyword evidence="1" id="KW-0812">Transmembrane</keyword>
<reference evidence="3" key="1">
    <citation type="submission" date="2010-05" db="EMBL/GenBank/DDBJ databases">
        <title>Complete sequence of Methylotenera sp. 301.</title>
        <authorList>
            <person name="Lucas S."/>
            <person name="Copeland A."/>
            <person name="Lapidus A."/>
            <person name="Cheng J.-F."/>
            <person name="Bruce D."/>
            <person name="Goodwin L."/>
            <person name="Pitluck S."/>
            <person name="Clum A."/>
            <person name="Land M."/>
            <person name="Hauser L."/>
            <person name="Kyrpides N."/>
            <person name="Ivanova N."/>
            <person name="Chistoservova L."/>
            <person name="Kalyuzhnaya M."/>
            <person name="Woyke T."/>
        </authorList>
    </citation>
    <scope>NUCLEOTIDE SEQUENCE [LARGE SCALE GENOMIC DNA]</scope>
    <source>
        <strain evidence="3">301</strain>
    </source>
</reference>